<evidence type="ECO:0000313" key="1">
    <source>
        <dbReference type="Proteomes" id="UP000515146"/>
    </source>
</evidence>
<sequence>MSSWPRPSHSNSKILLTSKFSGKQKSHHQHKHHQQQSQPQTQQPRRRNRNRNRNRRNRRRRPSNIFNNQPRRPHSFPLIVMITETDSDDENSDDEQLNRILGRFGFGRNRFNQQQTEQQHRQQDERRLLFIDNELKLFSQSIIDEIEQQLMKEFESNELYYNRLIEIMENIIELVVN</sequence>
<dbReference type="Proteomes" id="UP000515146">
    <property type="component" value="Unplaced"/>
</dbReference>
<evidence type="ECO:0000313" key="2">
    <source>
        <dbReference type="RefSeq" id="XP_027202418.1"/>
    </source>
</evidence>
<reference evidence="2" key="1">
    <citation type="submission" date="2025-08" db="UniProtKB">
        <authorList>
            <consortium name="RefSeq"/>
        </authorList>
    </citation>
    <scope>IDENTIFICATION</scope>
    <source>
        <strain evidence="2">Airmid</strain>
    </source>
</reference>
<name>A0A6P6YAD3_DERPT</name>
<proteinExistence type="predicted"/>
<keyword evidence="1" id="KW-1185">Reference proteome</keyword>
<accession>A0A6P6YAD3</accession>
<dbReference type="InParanoid" id="A0A6P6YAD3"/>
<protein>
    <submittedName>
        <fullName evidence="2">Uncharacterized protein</fullName>
    </submittedName>
</protein>
<dbReference type="AlphaFoldDB" id="A0A6P6YAD3"/>
<organism evidence="1 2">
    <name type="scientific">Dermatophagoides pteronyssinus</name>
    <name type="common">European house dust mite</name>
    <dbReference type="NCBI Taxonomy" id="6956"/>
    <lineage>
        <taxon>Eukaryota</taxon>
        <taxon>Metazoa</taxon>
        <taxon>Ecdysozoa</taxon>
        <taxon>Arthropoda</taxon>
        <taxon>Chelicerata</taxon>
        <taxon>Arachnida</taxon>
        <taxon>Acari</taxon>
        <taxon>Acariformes</taxon>
        <taxon>Sarcoptiformes</taxon>
        <taxon>Astigmata</taxon>
        <taxon>Psoroptidia</taxon>
        <taxon>Analgoidea</taxon>
        <taxon>Pyroglyphidae</taxon>
        <taxon>Dermatophagoidinae</taxon>
        <taxon>Dermatophagoides</taxon>
    </lineage>
</organism>
<dbReference type="GeneID" id="113796358"/>
<dbReference type="KEGG" id="dpte:113796358"/>
<gene>
    <name evidence="2" type="primary">LOC113796358</name>
</gene>
<dbReference type="RefSeq" id="XP_027202418.1">
    <property type="nucleotide sequence ID" value="XM_027346617.1"/>
</dbReference>